<sequence length="297" mass="34598">MSIELTIFTPSYNRAHTLHRVYESLQVQTLQNFEWIIIDDGSIDNTEDVVKDIINKSKFPIIYIKQENSGKQAAWNKAVSLAKGEYFCCLDSDDSIYSSVGLERVFKNYIHYLHQDKVIGLRFLAFSNVKNDFHGSKLSDDIIICSWFDDFSNSKNFGERLDILKTKDLKNFLYPVKEGVKFIPEIWFYIKVSNAGFKFAYIPEPLRLFFDDASDNRLSRSSIKKHAMGHYIARSTMLHDIPTWVYIKNIIAWVKTFIRFSQCANILGVSFKKRLKDTNLLYALSSYLLYYTSKSLK</sequence>
<dbReference type="RefSeq" id="WP_005129966.1">
    <property type="nucleotide sequence ID" value="NZ_BBNF01000021.1"/>
</dbReference>
<dbReference type="InterPro" id="IPR029044">
    <property type="entry name" value="Nucleotide-diphossugar_trans"/>
</dbReference>
<dbReference type="Pfam" id="PF00535">
    <property type="entry name" value="Glycos_transf_2"/>
    <property type="match status" value="1"/>
</dbReference>
<gene>
    <name evidence="2" type="primary">gtr95</name>
</gene>
<evidence type="ECO:0000259" key="1">
    <source>
        <dbReference type="Pfam" id="PF00535"/>
    </source>
</evidence>
<accession>A0A2Z2DCM1</accession>
<feature type="domain" description="Glycosyltransferase 2-like" evidence="1">
    <location>
        <begin position="6"/>
        <end position="137"/>
    </location>
</feature>
<dbReference type="PANTHER" id="PTHR22916:SF3">
    <property type="entry name" value="UDP-GLCNAC:BETAGAL BETA-1,3-N-ACETYLGLUCOSAMINYLTRANSFERASE-LIKE PROTEIN 1"/>
    <property type="match status" value="1"/>
</dbReference>
<dbReference type="SUPFAM" id="SSF53448">
    <property type="entry name" value="Nucleotide-diphospho-sugar transferases"/>
    <property type="match status" value="1"/>
</dbReference>
<dbReference type="GO" id="GO:0016758">
    <property type="term" value="F:hexosyltransferase activity"/>
    <property type="evidence" value="ECO:0007669"/>
    <property type="project" value="UniProtKB-ARBA"/>
</dbReference>
<dbReference type="CDD" id="cd00761">
    <property type="entry name" value="Glyco_tranf_GTA_type"/>
    <property type="match status" value="1"/>
</dbReference>
<dbReference type="Gene3D" id="3.90.550.10">
    <property type="entry name" value="Spore Coat Polysaccharide Biosynthesis Protein SpsA, Chain A"/>
    <property type="match status" value="1"/>
</dbReference>
<reference evidence="2" key="1">
    <citation type="journal article" date="2016" name="Microb. Genom.">
        <title>Repeated local emergence of carbapenem-resistant Acinetobacter baumannii in a single hospital ward.</title>
        <authorList>
            <person name="Schultz M.B."/>
            <person name="Pham Thanh D."/>
            <person name="Tran Do Hoan N."/>
            <person name="Wick R.R."/>
            <person name="Ingle D.J."/>
            <person name="Hawkey J."/>
            <person name="Edwards D.J."/>
            <person name="Kenyon J.J."/>
            <person name="Phu Huong Lan N."/>
            <person name="Campbell J.I."/>
            <person name="Thwaites G."/>
            <person name="Thi Khanh Nhu N."/>
            <person name="Hall R.M."/>
            <person name="Fournier-Level A."/>
            <person name="Baker S."/>
            <person name="Holt K.E."/>
        </authorList>
    </citation>
    <scope>NUCLEOTIDE SEQUENCE</scope>
    <source>
        <strain evidence="2">UV 1043</strain>
    </source>
</reference>
<name>A0A2Z2DCM1_ACIBA</name>
<organism evidence="2">
    <name type="scientific">Acinetobacter baumannii</name>
    <dbReference type="NCBI Taxonomy" id="470"/>
    <lineage>
        <taxon>Bacteria</taxon>
        <taxon>Pseudomonadati</taxon>
        <taxon>Pseudomonadota</taxon>
        <taxon>Gammaproteobacteria</taxon>
        <taxon>Moraxellales</taxon>
        <taxon>Moraxellaceae</taxon>
        <taxon>Acinetobacter</taxon>
        <taxon>Acinetobacter calcoaceticus/baumannii complex</taxon>
    </lineage>
</organism>
<evidence type="ECO:0000313" key="2">
    <source>
        <dbReference type="EMBL" id="APB03004.1"/>
    </source>
</evidence>
<dbReference type="InterPro" id="IPR001173">
    <property type="entry name" value="Glyco_trans_2-like"/>
</dbReference>
<proteinExistence type="predicted"/>
<dbReference type="PANTHER" id="PTHR22916">
    <property type="entry name" value="GLYCOSYLTRANSFERASE"/>
    <property type="match status" value="1"/>
</dbReference>
<dbReference type="EMBL" id="KX661320">
    <property type="protein sequence ID" value="APB03004.1"/>
    <property type="molecule type" value="Genomic_DNA"/>
</dbReference>
<dbReference type="AlphaFoldDB" id="A0A2Z2DCM1"/>
<protein>
    <submittedName>
        <fullName evidence="2">Gtr95</fullName>
    </submittedName>
</protein>